<accession>A0A4Y2S563</accession>
<comment type="caution">
    <text evidence="1">The sequence shown here is derived from an EMBL/GenBank/DDBJ whole genome shotgun (WGS) entry which is preliminary data.</text>
</comment>
<gene>
    <name evidence="1" type="ORF">AVEN_91015_1</name>
</gene>
<dbReference type="EMBL" id="BGPR01019849">
    <property type="protein sequence ID" value="GBN83111.1"/>
    <property type="molecule type" value="Genomic_DNA"/>
</dbReference>
<protein>
    <submittedName>
        <fullName evidence="1">Uncharacterized protein</fullName>
    </submittedName>
</protein>
<proteinExistence type="predicted"/>
<reference evidence="1 2" key="1">
    <citation type="journal article" date="2019" name="Sci. Rep.">
        <title>Orb-weaving spider Araneus ventricosus genome elucidates the spidroin gene catalogue.</title>
        <authorList>
            <person name="Kono N."/>
            <person name="Nakamura H."/>
            <person name="Ohtoshi R."/>
            <person name="Moran D.A.P."/>
            <person name="Shinohara A."/>
            <person name="Yoshida Y."/>
            <person name="Fujiwara M."/>
            <person name="Mori M."/>
            <person name="Tomita M."/>
            <person name="Arakawa K."/>
        </authorList>
    </citation>
    <scope>NUCLEOTIDE SEQUENCE [LARGE SCALE GENOMIC DNA]</scope>
</reference>
<dbReference type="Proteomes" id="UP000499080">
    <property type="component" value="Unassembled WGS sequence"/>
</dbReference>
<name>A0A4Y2S563_ARAVE</name>
<sequence>MTRNTPEFALSKLSHHKSFFSGSLMFKSIRVGGFSGLCAPQNPDDASHTTYDLTYIMPTCTSYVEWNKVSNQVPSGAEAETLTLGHRIEQQKHCMSHNYSNGSLHPF</sequence>
<dbReference type="AlphaFoldDB" id="A0A4Y2S563"/>
<evidence type="ECO:0000313" key="2">
    <source>
        <dbReference type="Proteomes" id="UP000499080"/>
    </source>
</evidence>
<evidence type="ECO:0000313" key="1">
    <source>
        <dbReference type="EMBL" id="GBN83111.1"/>
    </source>
</evidence>
<organism evidence="1 2">
    <name type="scientific">Araneus ventricosus</name>
    <name type="common">Orbweaver spider</name>
    <name type="synonym">Epeira ventricosa</name>
    <dbReference type="NCBI Taxonomy" id="182803"/>
    <lineage>
        <taxon>Eukaryota</taxon>
        <taxon>Metazoa</taxon>
        <taxon>Ecdysozoa</taxon>
        <taxon>Arthropoda</taxon>
        <taxon>Chelicerata</taxon>
        <taxon>Arachnida</taxon>
        <taxon>Araneae</taxon>
        <taxon>Araneomorphae</taxon>
        <taxon>Entelegynae</taxon>
        <taxon>Araneoidea</taxon>
        <taxon>Araneidae</taxon>
        <taxon>Araneus</taxon>
    </lineage>
</organism>
<keyword evidence="2" id="KW-1185">Reference proteome</keyword>